<sequence>MGRHSRVEPPAPPSPDSCTSTGTHRAIGRGPRRRIAAWPIACAVLVALLGLGWVGWNWADDMLNRRAEAQASSCPEGDTALRVVVTPSAEKAVTTAAQNWNQANTVVRAHCIRVDVDAVPSRTVLDALTGKTGLDTIGGLPAGWIPESSWWTSELDNIDPRLVGSPAESVASSGSADYPFIGLAGDGIDVVHKHAAQSFRAYLLEPAQQEILTASGM</sequence>
<reference evidence="4" key="1">
    <citation type="submission" date="2016-10" db="EMBL/GenBank/DDBJ databases">
        <authorList>
            <person name="Varghese N."/>
            <person name="Submissions S."/>
        </authorList>
    </citation>
    <scope>NUCLEOTIDE SEQUENCE [LARGE SCALE GENOMIC DNA]</scope>
    <source>
        <strain evidence="4">CGMCC 4.3568</strain>
    </source>
</reference>
<dbReference type="AlphaFoldDB" id="A0A1I1CBI2"/>
<dbReference type="Proteomes" id="UP000243799">
    <property type="component" value="Unassembled WGS sequence"/>
</dbReference>
<evidence type="ECO:0000256" key="2">
    <source>
        <dbReference type="SAM" id="Phobius"/>
    </source>
</evidence>
<accession>A0A1I1CBI2</accession>
<proteinExistence type="predicted"/>
<dbReference type="OrthoDB" id="5171781at2"/>
<keyword evidence="2" id="KW-1133">Transmembrane helix</keyword>
<feature type="transmembrane region" description="Helical" evidence="2">
    <location>
        <begin position="35"/>
        <end position="56"/>
    </location>
</feature>
<organism evidence="3 4">
    <name type="scientific">Amycolatopsis marina</name>
    <dbReference type="NCBI Taxonomy" id="490629"/>
    <lineage>
        <taxon>Bacteria</taxon>
        <taxon>Bacillati</taxon>
        <taxon>Actinomycetota</taxon>
        <taxon>Actinomycetes</taxon>
        <taxon>Pseudonocardiales</taxon>
        <taxon>Pseudonocardiaceae</taxon>
        <taxon>Amycolatopsis</taxon>
    </lineage>
</organism>
<feature type="region of interest" description="Disordered" evidence="1">
    <location>
        <begin position="1"/>
        <end position="26"/>
    </location>
</feature>
<evidence type="ECO:0000313" key="4">
    <source>
        <dbReference type="Proteomes" id="UP000243799"/>
    </source>
</evidence>
<name>A0A1I1CBI2_9PSEU</name>
<dbReference type="RefSeq" id="WP_091677237.1">
    <property type="nucleotide sequence ID" value="NZ_FOKG01000021.1"/>
</dbReference>
<gene>
    <name evidence="3" type="ORF">SAMN05216266_12151</name>
</gene>
<evidence type="ECO:0008006" key="5">
    <source>
        <dbReference type="Google" id="ProtNLM"/>
    </source>
</evidence>
<dbReference type="EMBL" id="FOKG01000021">
    <property type="protein sequence ID" value="SFB57753.1"/>
    <property type="molecule type" value="Genomic_DNA"/>
</dbReference>
<protein>
    <recommendedName>
        <fullName evidence="5">Extracellular solute-binding protein</fullName>
    </recommendedName>
</protein>
<keyword evidence="4" id="KW-1185">Reference proteome</keyword>
<keyword evidence="2" id="KW-0472">Membrane</keyword>
<evidence type="ECO:0000313" key="3">
    <source>
        <dbReference type="EMBL" id="SFB57753.1"/>
    </source>
</evidence>
<evidence type="ECO:0000256" key="1">
    <source>
        <dbReference type="SAM" id="MobiDB-lite"/>
    </source>
</evidence>
<keyword evidence="2" id="KW-0812">Transmembrane</keyword>
<dbReference type="STRING" id="490629.SAMN05216266_12151"/>